<dbReference type="KEGG" id="acel:acsn021_13720"/>
<dbReference type="AlphaFoldDB" id="A0A6S6QR38"/>
<organism evidence="1 2">
    <name type="scientific">Anaerocolumna cellulosilytica</name>
    <dbReference type="NCBI Taxonomy" id="433286"/>
    <lineage>
        <taxon>Bacteria</taxon>
        <taxon>Bacillati</taxon>
        <taxon>Bacillota</taxon>
        <taxon>Clostridia</taxon>
        <taxon>Lachnospirales</taxon>
        <taxon>Lachnospiraceae</taxon>
        <taxon>Anaerocolumna</taxon>
    </lineage>
</organism>
<dbReference type="EMBL" id="AP023367">
    <property type="protein sequence ID" value="BCJ93803.1"/>
    <property type="molecule type" value="Genomic_DNA"/>
</dbReference>
<evidence type="ECO:0000313" key="1">
    <source>
        <dbReference type="EMBL" id="BCJ93803.1"/>
    </source>
</evidence>
<name>A0A6S6QR38_9FIRM</name>
<dbReference type="RefSeq" id="WP_184092473.1">
    <property type="nucleotide sequence ID" value="NZ_AP023367.1"/>
</dbReference>
<reference evidence="1 2" key="1">
    <citation type="journal article" date="2016" name="Int. J. Syst. Evol. Microbiol.">
        <title>Descriptions of Anaerotaenia torta gen. nov., sp. nov. and Anaerocolumna cellulosilytica gen. nov., sp. nov. isolated from a methanogenic reactor of cattle waste.</title>
        <authorList>
            <person name="Uek A."/>
            <person name="Ohtaki Y."/>
            <person name="Kaku N."/>
            <person name="Ueki K."/>
        </authorList>
    </citation>
    <scope>NUCLEOTIDE SEQUENCE [LARGE SCALE GENOMIC DNA]</scope>
    <source>
        <strain evidence="1 2">SN021</strain>
    </source>
</reference>
<protein>
    <submittedName>
        <fullName evidence="1">Uncharacterized protein</fullName>
    </submittedName>
</protein>
<evidence type="ECO:0000313" key="2">
    <source>
        <dbReference type="Proteomes" id="UP000515561"/>
    </source>
</evidence>
<accession>A0A6S6QR38</accession>
<sequence length="268" mass="30561">MIEQYWSVGTALRNPNRVIRCLDIIDTFAGITWTETTQLDYYIERILRGEVNPQNISVGRLRVLSQVDKRDYMYSNYEDAPMRGRVVGSLFEKLGLITTFPTINLTPLAKNGVKGIITQQEMIKEALINWDVGNGHNLCSPLVLTIYLILVVNNRYAIGSNVGMTGITVGEFRQFVMEIDDYSQIDNAVNNILSNRRALSGYFWEDSTEKDYKDNNLKYFKATDLVLTRYPISSSDNVLIDLDYTQRAELNRIINTYIPSAVRSICGL</sequence>
<proteinExistence type="predicted"/>
<gene>
    <name evidence="1" type="ORF">acsn021_13720</name>
</gene>
<keyword evidence="2" id="KW-1185">Reference proteome</keyword>
<dbReference type="Proteomes" id="UP000515561">
    <property type="component" value="Chromosome"/>
</dbReference>